<evidence type="ECO:0000256" key="4">
    <source>
        <dbReference type="SAM" id="MobiDB-lite"/>
    </source>
</evidence>
<evidence type="ECO:0008006" key="7">
    <source>
        <dbReference type="Google" id="ProtNLM"/>
    </source>
</evidence>
<dbReference type="Gene3D" id="4.10.910.10">
    <property type="entry name" value="30s ribosomal protein s13, domain 2"/>
    <property type="match status" value="1"/>
</dbReference>
<gene>
    <name evidence="5" type="ORF">NC653_005922</name>
</gene>
<dbReference type="GO" id="GO:0003723">
    <property type="term" value="F:RNA binding"/>
    <property type="evidence" value="ECO:0007669"/>
    <property type="project" value="InterPro"/>
</dbReference>
<dbReference type="HAMAP" id="MF_01315">
    <property type="entry name" value="Ribosomal_uS13"/>
    <property type="match status" value="1"/>
</dbReference>
<comment type="caution">
    <text evidence="5">The sequence shown here is derived from an EMBL/GenBank/DDBJ whole genome shotgun (WGS) entry which is preliminary data.</text>
</comment>
<protein>
    <recommendedName>
        <fullName evidence="7">Ribosomal protein S13</fullName>
    </recommendedName>
</protein>
<dbReference type="PROSITE" id="PS00646">
    <property type="entry name" value="RIBOSOMAL_S13_1"/>
    <property type="match status" value="1"/>
</dbReference>
<dbReference type="GO" id="GO:0005739">
    <property type="term" value="C:mitochondrion"/>
    <property type="evidence" value="ECO:0007669"/>
    <property type="project" value="TreeGrafter"/>
</dbReference>
<dbReference type="Pfam" id="PF00416">
    <property type="entry name" value="Ribosomal_S13"/>
    <property type="match status" value="1"/>
</dbReference>
<dbReference type="GO" id="GO:0015935">
    <property type="term" value="C:small ribosomal subunit"/>
    <property type="evidence" value="ECO:0007669"/>
    <property type="project" value="TreeGrafter"/>
</dbReference>
<keyword evidence="3" id="KW-0687">Ribonucleoprotein</keyword>
<dbReference type="AlphaFoldDB" id="A0AAD6WCF9"/>
<dbReference type="Gene3D" id="1.10.8.50">
    <property type="match status" value="1"/>
</dbReference>
<organism evidence="5 6">
    <name type="scientific">Populus alba x Populus x berolinensis</name>
    <dbReference type="NCBI Taxonomy" id="444605"/>
    <lineage>
        <taxon>Eukaryota</taxon>
        <taxon>Viridiplantae</taxon>
        <taxon>Streptophyta</taxon>
        <taxon>Embryophyta</taxon>
        <taxon>Tracheophyta</taxon>
        <taxon>Spermatophyta</taxon>
        <taxon>Magnoliopsida</taxon>
        <taxon>eudicotyledons</taxon>
        <taxon>Gunneridae</taxon>
        <taxon>Pentapetalae</taxon>
        <taxon>rosids</taxon>
        <taxon>fabids</taxon>
        <taxon>Malpighiales</taxon>
        <taxon>Salicaceae</taxon>
        <taxon>Saliceae</taxon>
        <taxon>Populus</taxon>
    </lineage>
</organism>
<dbReference type="PROSITE" id="PS50159">
    <property type="entry name" value="RIBOSOMAL_S13_2"/>
    <property type="match status" value="1"/>
</dbReference>
<dbReference type="SUPFAM" id="SSF46946">
    <property type="entry name" value="S13-like H2TH domain"/>
    <property type="match status" value="1"/>
</dbReference>
<dbReference type="EMBL" id="JAQIZT010000002">
    <property type="protein sequence ID" value="KAJ7006711.1"/>
    <property type="molecule type" value="Genomic_DNA"/>
</dbReference>
<proteinExistence type="inferred from homology"/>
<reference evidence="5" key="1">
    <citation type="journal article" date="2023" name="Mol. Ecol. Resour.">
        <title>Chromosome-level genome assembly of a triploid poplar Populus alba 'Berolinensis'.</title>
        <authorList>
            <person name="Chen S."/>
            <person name="Yu Y."/>
            <person name="Wang X."/>
            <person name="Wang S."/>
            <person name="Zhang T."/>
            <person name="Zhou Y."/>
            <person name="He R."/>
            <person name="Meng N."/>
            <person name="Wang Y."/>
            <person name="Liu W."/>
            <person name="Liu Z."/>
            <person name="Liu J."/>
            <person name="Guo Q."/>
            <person name="Huang H."/>
            <person name="Sederoff R.R."/>
            <person name="Wang G."/>
            <person name="Qu G."/>
            <person name="Chen S."/>
        </authorList>
    </citation>
    <scope>NUCLEOTIDE SEQUENCE</scope>
    <source>
        <strain evidence="5">SC-2020</strain>
    </source>
</reference>
<dbReference type="Proteomes" id="UP001164929">
    <property type="component" value="Chromosome 2"/>
</dbReference>
<dbReference type="GO" id="GO:0006412">
    <property type="term" value="P:translation"/>
    <property type="evidence" value="ECO:0007669"/>
    <property type="project" value="InterPro"/>
</dbReference>
<sequence>MRSQVQAQDPVHKSPYISTDPVSTASLLPSLRSQWCSSPLRNMLGLRGSVRLLTEINQSLLQNATFRCQRVQGLRVGNTEIPNDKKLEVALQYIHGIGRKRAHQILCELSLVNKPTKDLTGIELNSLREEVSKYLTGPDLARRVKADVQRLVDIECYRGYRHVEGLPCRGQRTSTNARTRKEHQKYGSQEVAERIRKHQERNGSPNWNLK</sequence>
<dbReference type="PANTHER" id="PTHR10871:SF28">
    <property type="entry name" value="SMALL RIBOSOMAL SUBUNIT PROTEIN US13M"/>
    <property type="match status" value="1"/>
</dbReference>
<evidence type="ECO:0000256" key="2">
    <source>
        <dbReference type="ARBA" id="ARBA00022980"/>
    </source>
</evidence>
<evidence type="ECO:0000313" key="6">
    <source>
        <dbReference type="Proteomes" id="UP001164929"/>
    </source>
</evidence>
<dbReference type="PANTHER" id="PTHR10871">
    <property type="entry name" value="30S RIBOSOMAL PROTEIN S13/40S RIBOSOMAL PROTEIN S18"/>
    <property type="match status" value="1"/>
</dbReference>
<evidence type="ECO:0000256" key="1">
    <source>
        <dbReference type="ARBA" id="ARBA00008080"/>
    </source>
</evidence>
<dbReference type="InterPro" id="IPR010979">
    <property type="entry name" value="Ribosomal_uS13-like_H2TH"/>
</dbReference>
<dbReference type="GO" id="GO:0003735">
    <property type="term" value="F:structural constituent of ribosome"/>
    <property type="evidence" value="ECO:0007669"/>
    <property type="project" value="InterPro"/>
</dbReference>
<comment type="similarity">
    <text evidence="1">Belongs to the universal ribosomal protein uS13 family.</text>
</comment>
<accession>A0AAD6WCF9</accession>
<keyword evidence="2" id="KW-0689">Ribosomal protein</keyword>
<dbReference type="InterPro" id="IPR027437">
    <property type="entry name" value="Rbsml_uS13_C"/>
</dbReference>
<evidence type="ECO:0000256" key="3">
    <source>
        <dbReference type="ARBA" id="ARBA00023274"/>
    </source>
</evidence>
<dbReference type="InterPro" id="IPR018269">
    <property type="entry name" value="Ribosomal_uS13_CS"/>
</dbReference>
<dbReference type="InterPro" id="IPR001892">
    <property type="entry name" value="Ribosomal_uS13"/>
</dbReference>
<evidence type="ECO:0000313" key="5">
    <source>
        <dbReference type="EMBL" id="KAJ7006711.1"/>
    </source>
</evidence>
<keyword evidence="6" id="KW-1185">Reference proteome</keyword>
<dbReference type="FunFam" id="1.10.8.50:FF:000001">
    <property type="entry name" value="30S ribosomal protein S13"/>
    <property type="match status" value="1"/>
</dbReference>
<feature type="region of interest" description="Disordered" evidence="4">
    <location>
        <begin position="170"/>
        <end position="210"/>
    </location>
</feature>
<name>A0AAD6WCF9_9ROSI</name>